<organism evidence="2 3">
    <name type="scientific">Acrocarpospora corrugata</name>
    <dbReference type="NCBI Taxonomy" id="35763"/>
    <lineage>
        <taxon>Bacteria</taxon>
        <taxon>Bacillati</taxon>
        <taxon>Actinomycetota</taxon>
        <taxon>Actinomycetes</taxon>
        <taxon>Streptosporangiales</taxon>
        <taxon>Streptosporangiaceae</taxon>
        <taxon>Acrocarpospora</taxon>
    </lineage>
</organism>
<keyword evidence="3" id="KW-1185">Reference proteome</keyword>
<dbReference type="Proteomes" id="UP000334990">
    <property type="component" value="Unassembled WGS sequence"/>
</dbReference>
<accession>A0A5M3WAP8</accession>
<comment type="caution">
    <text evidence="2">The sequence shown here is derived from an EMBL/GenBank/DDBJ whole genome shotgun (WGS) entry which is preliminary data.</text>
</comment>
<dbReference type="SUPFAM" id="SSF48452">
    <property type="entry name" value="TPR-like"/>
    <property type="match status" value="1"/>
</dbReference>
<dbReference type="InterPro" id="IPR011990">
    <property type="entry name" value="TPR-like_helical_dom_sf"/>
</dbReference>
<dbReference type="EMBL" id="BLAD01000101">
    <property type="protein sequence ID" value="GES05449.1"/>
    <property type="molecule type" value="Genomic_DNA"/>
</dbReference>
<reference evidence="2 3" key="1">
    <citation type="submission" date="2019-10" db="EMBL/GenBank/DDBJ databases">
        <title>Whole genome shotgun sequence of Acrocarpospora corrugata NBRC 13972.</title>
        <authorList>
            <person name="Ichikawa N."/>
            <person name="Kimura A."/>
            <person name="Kitahashi Y."/>
            <person name="Komaki H."/>
            <person name="Oguchi A."/>
        </authorList>
    </citation>
    <scope>NUCLEOTIDE SEQUENCE [LARGE SCALE GENOMIC DNA]</scope>
    <source>
        <strain evidence="2 3">NBRC 13972</strain>
    </source>
</reference>
<protein>
    <submittedName>
        <fullName evidence="2">CHAT domain-containing protein</fullName>
    </submittedName>
</protein>
<dbReference type="Gene3D" id="1.25.40.10">
    <property type="entry name" value="Tetratricopeptide repeat domain"/>
    <property type="match status" value="3"/>
</dbReference>
<dbReference type="InterPro" id="IPR024983">
    <property type="entry name" value="CHAT_dom"/>
</dbReference>
<dbReference type="OrthoDB" id="3206999at2"/>
<evidence type="ECO:0000259" key="1">
    <source>
        <dbReference type="Pfam" id="PF12770"/>
    </source>
</evidence>
<sequence>MPIKDQAGWLHGRVQEYMRTRNSELILSAEVSATAAALRQALRTIDRATAPDELYELLFLGSTTLGWLHYLRSLAHSTGVDNIELARAIVCLEVCADEPEALPTAMELFLGPAADPDAQAEVGLAFLTESREYDDPALLDAGILLMRSGAMALPRQDPDRSIRLSNLCLAHRHRYERDGVPADLDLAVSAGEEAVAITTTCEADPIGPLRNLASAYWSRHRLRRDPADLHRVIELLQWRLTVVDPHASVLSDLGLAYRHQYEQSGEPAHLDQAIEHGERAQTALLAGDDPIDIWSNLSGSLLRRYERNGTPADIRRATELASRVVAIVADDDPDRGIYLADSALVFLADYAGTKSLAGIHRVVDLYEQALPVLPDGHPHRQAVLANLAGALRLRFERTGSAAELDRAIELGRRSLTATPVDPFDQSTVTGTLVGCYLARYEYAGALADLAQAIELGEQMVADKPDNPENLSVLGNAYQQRYSATGAVADLDRAIELGEQSLLSTTGKHYEVARRQARLAITHEQRHLHNGGRADLDRAIDLGELAVAGTPEGHIDRAAWLTNLASAYLDRYRLDRSSTDGDRGLELGEQALAAVSADDPSRVRVAANLAFAYRDRVVAGGRGQDPERLSDLVREVNDAEMAVPADRVGGRYALGTLAQALGQDRLAVAMLDAAVAMLPLVTSRAAGWDDQQHRLGAHIGLAGAAIAAHCAVGDPAGAVEIAELSRGVLLAGQADTRTDLTGLESRQPGLAKRLRGVRDRLNAMESPPEERKRWWGEHDALLAEIRALPGLAGFQTAPGLAELRSAAADGYVVLVNASQHRCDAVIVRADADPVLVELPDLQLADVEANAAKLLEALHHLGPPSDALTAGRRKRLVVPQVLGWLWDTIAAPVVAALPPAHSSPHRVWWMPTGFLGLLPIHAAGHPGGSSALDSVISSYIPTLRTLRDARDRPAARERHQLTIALSRTPGLPNLPAVVAEAAALTGPALLDEQATTRRVLAALSQATWAHFACHAHADLASPAGGGLLLHDGTLRLPEIGALHLPGAELAYLSACSTANHGIRHVDEALHLASAFQLAGFRHVIASLWPLVDGIAAGAARAFYRAMPATPAADEAATILHHVTRDLRDAYPDRPDLWAALIHSGP</sequence>
<evidence type="ECO:0000313" key="3">
    <source>
        <dbReference type="Proteomes" id="UP000334990"/>
    </source>
</evidence>
<proteinExistence type="predicted"/>
<dbReference type="RefSeq" id="WP_155341447.1">
    <property type="nucleotide sequence ID" value="NZ_BAAABN010000040.1"/>
</dbReference>
<evidence type="ECO:0000313" key="2">
    <source>
        <dbReference type="EMBL" id="GES05449.1"/>
    </source>
</evidence>
<dbReference type="AlphaFoldDB" id="A0A5M3WAP8"/>
<gene>
    <name evidence="2" type="ORF">Acor_75170</name>
</gene>
<feature type="domain" description="CHAT" evidence="1">
    <location>
        <begin position="879"/>
        <end position="1142"/>
    </location>
</feature>
<dbReference type="Pfam" id="PF12770">
    <property type="entry name" value="CHAT"/>
    <property type="match status" value="1"/>
</dbReference>
<name>A0A5M3WAP8_9ACTN</name>